<sequence length="41" mass="4982">MKKYYYDKGVGIKNHKDLLAWKKAMKLSKYVYKITKKFPKV</sequence>
<gene>
    <name evidence="1" type="ORF">FXF47_01400</name>
</gene>
<dbReference type="Gene3D" id="1.20.1440.60">
    <property type="entry name" value="23S rRNA-intervening sequence"/>
    <property type="match status" value="1"/>
</dbReference>
<comment type="caution">
    <text evidence="1">The sequence shown here is derived from an EMBL/GenBank/DDBJ whole genome shotgun (WGS) entry which is preliminary data.</text>
</comment>
<organism evidence="1 2">
    <name type="scientific">Candidatus Mcinerneyibacterium aminivorans</name>
    <dbReference type="NCBI Taxonomy" id="2703815"/>
    <lineage>
        <taxon>Bacteria</taxon>
        <taxon>Candidatus Macinerneyibacteriota</taxon>
        <taxon>Candidatus Mcinerneyibacteria</taxon>
        <taxon>Candidatus Mcinerneyibacteriales</taxon>
        <taxon>Candidatus Mcinerneyibacteriaceae</taxon>
        <taxon>Candidatus Mcinerneyibacterium</taxon>
    </lineage>
</organism>
<evidence type="ECO:0000313" key="2">
    <source>
        <dbReference type="Proteomes" id="UP000324143"/>
    </source>
</evidence>
<feature type="non-terminal residue" evidence="1">
    <location>
        <position position="41"/>
    </location>
</feature>
<name>A0A5D0MHZ7_9BACT</name>
<keyword evidence="2" id="KW-1185">Reference proteome</keyword>
<dbReference type="AlphaFoldDB" id="A0A5D0MHZ7"/>
<dbReference type="EMBL" id="VSIX01000012">
    <property type="protein sequence ID" value="TYB32022.1"/>
    <property type="molecule type" value="Genomic_DNA"/>
</dbReference>
<accession>A0A5D0MHZ7</accession>
<dbReference type="Proteomes" id="UP000324143">
    <property type="component" value="Unassembled WGS sequence"/>
</dbReference>
<protein>
    <submittedName>
        <fullName evidence="1">Four helix bundle protein</fullName>
    </submittedName>
</protein>
<dbReference type="SUPFAM" id="SSF158446">
    <property type="entry name" value="IVS-encoded protein-like"/>
    <property type="match status" value="1"/>
</dbReference>
<evidence type="ECO:0000313" key="1">
    <source>
        <dbReference type="EMBL" id="TYB32022.1"/>
    </source>
</evidence>
<reference evidence="1" key="1">
    <citation type="submission" date="2019-08" db="EMBL/GenBank/DDBJ databases">
        <title>Genomic characterization of a novel candidate phylum (ARYD3) from a high temperature, high salinity tertiary oil reservoir in north central Oklahoma, USA.</title>
        <authorList>
            <person name="Youssef N.H."/>
            <person name="Yadav A."/>
            <person name="Elshahed M.S."/>
        </authorList>
    </citation>
    <scope>NUCLEOTIDE SEQUENCE [LARGE SCALE GENOMIC DNA]</scope>
    <source>
        <strain evidence="1">ARYD3</strain>
    </source>
</reference>
<dbReference type="InterPro" id="IPR036583">
    <property type="entry name" value="23S_rRNA_IVS_sf"/>
</dbReference>
<proteinExistence type="predicted"/>